<feature type="domain" description="DUF2059" evidence="2">
    <location>
        <begin position="86"/>
        <end position="137"/>
    </location>
</feature>
<reference evidence="4" key="1">
    <citation type="submission" date="2016-10" db="EMBL/GenBank/DDBJ databases">
        <authorList>
            <person name="Varghese N."/>
            <person name="Submissions S."/>
        </authorList>
    </citation>
    <scope>NUCLEOTIDE SEQUENCE [LARGE SCALE GENOMIC DNA]</scope>
    <source>
        <strain evidence="4">DSM 19110</strain>
    </source>
</reference>
<organism evidence="3 4">
    <name type="scientific">Pedobacter steynii</name>
    <dbReference type="NCBI Taxonomy" id="430522"/>
    <lineage>
        <taxon>Bacteria</taxon>
        <taxon>Pseudomonadati</taxon>
        <taxon>Bacteroidota</taxon>
        <taxon>Sphingobacteriia</taxon>
        <taxon>Sphingobacteriales</taxon>
        <taxon>Sphingobacteriaceae</taxon>
        <taxon>Pedobacter</taxon>
    </lineage>
</organism>
<keyword evidence="4" id="KW-1185">Reference proteome</keyword>
<feature type="signal peptide" evidence="1">
    <location>
        <begin position="1"/>
        <end position="19"/>
    </location>
</feature>
<dbReference type="InterPro" id="IPR018637">
    <property type="entry name" value="DUF2059"/>
</dbReference>
<evidence type="ECO:0000313" key="3">
    <source>
        <dbReference type="EMBL" id="SDN37332.1"/>
    </source>
</evidence>
<evidence type="ECO:0000259" key="2">
    <source>
        <dbReference type="Pfam" id="PF09832"/>
    </source>
</evidence>
<dbReference type="EMBL" id="FNGY01000007">
    <property type="protein sequence ID" value="SDN37332.1"/>
    <property type="molecule type" value="Genomic_DNA"/>
</dbReference>
<sequence>MKILIFLSLFVGLNLTVKAQSDSTTYKALLKEVINGSRTLETNKKIFHDMLVEMKKQPINHLSPQSWEVLEKQLNDFYEKDYPLLVYPIYKKYLSEEDLRNITMFNQTETGKRMSNFVPELTIQSISFMQIFGEKFVKSIKSLQQKTNN</sequence>
<dbReference type="Proteomes" id="UP000183200">
    <property type="component" value="Unassembled WGS sequence"/>
</dbReference>
<accession>A0A1H0AV59</accession>
<dbReference type="Pfam" id="PF09832">
    <property type="entry name" value="DUF2059"/>
    <property type="match status" value="1"/>
</dbReference>
<dbReference type="AlphaFoldDB" id="A0A1H0AV59"/>
<keyword evidence="1" id="KW-0732">Signal</keyword>
<dbReference type="OrthoDB" id="1143459at2"/>
<dbReference type="RefSeq" id="WP_074610408.1">
    <property type="nucleotide sequence ID" value="NZ_FNGY01000007.1"/>
</dbReference>
<feature type="chain" id="PRO_5010285248" description="DUF2059 domain-containing protein" evidence="1">
    <location>
        <begin position="20"/>
        <end position="149"/>
    </location>
</feature>
<name>A0A1H0AV59_9SPHI</name>
<protein>
    <recommendedName>
        <fullName evidence="2">DUF2059 domain-containing protein</fullName>
    </recommendedName>
</protein>
<gene>
    <name evidence="3" type="ORF">SAMN05421820_107213</name>
</gene>
<proteinExistence type="predicted"/>
<evidence type="ECO:0000313" key="4">
    <source>
        <dbReference type="Proteomes" id="UP000183200"/>
    </source>
</evidence>
<evidence type="ECO:0000256" key="1">
    <source>
        <dbReference type="SAM" id="SignalP"/>
    </source>
</evidence>